<dbReference type="AlphaFoldDB" id="E0IA88"/>
<keyword evidence="1" id="KW-0472">Membrane</keyword>
<keyword evidence="1" id="KW-1133">Transmembrane helix</keyword>
<sequence>MNFSVVYRIILLIASVYLITVTTQTWLIVLLSISALVSLVTLIAGFVKRK</sequence>
<dbReference type="EMBL" id="AEDD01000006">
    <property type="protein sequence ID" value="EFM10665.1"/>
    <property type="molecule type" value="Genomic_DNA"/>
</dbReference>
<feature type="transmembrane region" description="Helical" evidence="1">
    <location>
        <begin position="26"/>
        <end position="47"/>
    </location>
</feature>
<gene>
    <name evidence="2" type="ORF">PaecuDRAFT_2577</name>
</gene>
<reference evidence="2 3" key="1">
    <citation type="submission" date="2010-07" db="EMBL/GenBank/DDBJ databases">
        <title>The draft genome of Paenibacillus curdlanolyticus YK9.</title>
        <authorList>
            <consortium name="US DOE Joint Genome Institute (JGI-PGF)"/>
            <person name="Lucas S."/>
            <person name="Copeland A."/>
            <person name="Lapidus A."/>
            <person name="Cheng J.-F."/>
            <person name="Bruce D."/>
            <person name="Goodwin L."/>
            <person name="Pitluck S."/>
            <person name="Land M.L."/>
            <person name="Hauser L."/>
            <person name="Chang Y.-J."/>
            <person name="Jeffries C."/>
            <person name="Anderson I.J."/>
            <person name="Johnson E."/>
            <person name="Loganathan U."/>
            <person name="Mulhopadhyay B."/>
            <person name="Kyrpides N."/>
            <person name="Woyke T.J."/>
        </authorList>
    </citation>
    <scope>NUCLEOTIDE SEQUENCE [LARGE SCALE GENOMIC DNA]</scope>
    <source>
        <strain evidence="2 3">YK9</strain>
    </source>
</reference>
<feature type="transmembrane region" description="Helical" evidence="1">
    <location>
        <begin position="5"/>
        <end position="20"/>
    </location>
</feature>
<name>E0IA88_9BACL</name>
<proteinExistence type="predicted"/>
<dbReference type="STRING" id="717606.PaecuDRAFT_2577"/>
<keyword evidence="1" id="KW-0812">Transmembrane</keyword>
<keyword evidence="3" id="KW-1185">Reference proteome</keyword>
<dbReference type="Proteomes" id="UP000005387">
    <property type="component" value="Unassembled WGS sequence"/>
</dbReference>
<evidence type="ECO:0000256" key="1">
    <source>
        <dbReference type="SAM" id="Phobius"/>
    </source>
</evidence>
<organism evidence="2 3">
    <name type="scientific">Paenibacillus curdlanolyticus YK9</name>
    <dbReference type="NCBI Taxonomy" id="717606"/>
    <lineage>
        <taxon>Bacteria</taxon>
        <taxon>Bacillati</taxon>
        <taxon>Bacillota</taxon>
        <taxon>Bacilli</taxon>
        <taxon>Bacillales</taxon>
        <taxon>Paenibacillaceae</taxon>
        <taxon>Paenibacillus</taxon>
    </lineage>
</organism>
<dbReference type="RefSeq" id="WP_006038569.1">
    <property type="nucleotide sequence ID" value="NZ_AEDD01000006.1"/>
</dbReference>
<evidence type="ECO:0000313" key="3">
    <source>
        <dbReference type="Proteomes" id="UP000005387"/>
    </source>
</evidence>
<evidence type="ECO:0000313" key="2">
    <source>
        <dbReference type="EMBL" id="EFM10665.1"/>
    </source>
</evidence>
<protein>
    <submittedName>
        <fullName evidence="2">Uncharacterized protein</fullName>
    </submittedName>
</protein>
<accession>E0IA88</accession>